<dbReference type="InterPro" id="IPR013897">
    <property type="entry name" value="Duc1"/>
</dbReference>
<protein>
    <recommendedName>
        <fullName evidence="2">Domain of unknown function at the cortex 1 domain-containing protein</fullName>
    </recommendedName>
</protein>
<proteinExistence type="predicted"/>
<dbReference type="Proteomes" id="UP001140510">
    <property type="component" value="Unassembled WGS sequence"/>
</dbReference>
<organism evidence="3 4">
    <name type="scientific">Didymella pomorum</name>
    <dbReference type="NCBI Taxonomy" id="749634"/>
    <lineage>
        <taxon>Eukaryota</taxon>
        <taxon>Fungi</taxon>
        <taxon>Dikarya</taxon>
        <taxon>Ascomycota</taxon>
        <taxon>Pezizomycotina</taxon>
        <taxon>Dothideomycetes</taxon>
        <taxon>Pleosporomycetidae</taxon>
        <taxon>Pleosporales</taxon>
        <taxon>Pleosporineae</taxon>
        <taxon>Didymellaceae</taxon>
        <taxon>Didymella</taxon>
    </lineage>
</organism>
<evidence type="ECO:0000313" key="3">
    <source>
        <dbReference type="EMBL" id="KAJ4407930.1"/>
    </source>
</evidence>
<feature type="domain" description="Domain of unknown function at the cortex 1" evidence="2">
    <location>
        <begin position="25"/>
        <end position="283"/>
    </location>
</feature>
<dbReference type="PANTHER" id="PTHR34826:SF2">
    <property type="entry name" value="UPF0590 PROTEIN C409.17C"/>
    <property type="match status" value="1"/>
</dbReference>
<accession>A0A9W8ZGA1</accession>
<dbReference type="AlphaFoldDB" id="A0A9W8ZGA1"/>
<feature type="compositionally biased region" description="Basic and acidic residues" evidence="1">
    <location>
        <begin position="394"/>
        <end position="412"/>
    </location>
</feature>
<comment type="caution">
    <text evidence="3">The sequence shown here is derived from an EMBL/GenBank/DDBJ whole genome shotgun (WGS) entry which is preliminary data.</text>
</comment>
<feature type="region of interest" description="Disordered" evidence="1">
    <location>
        <begin position="296"/>
        <end position="361"/>
    </location>
</feature>
<name>A0A9W8ZGA1_9PLEO</name>
<feature type="region of interest" description="Disordered" evidence="1">
    <location>
        <begin position="382"/>
        <end position="412"/>
    </location>
</feature>
<dbReference type="PANTHER" id="PTHR34826">
    <property type="entry name" value="UPF0590 PROTEIN C409.17C"/>
    <property type="match status" value="1"/>
</dbReference>
<feature type="compositionally biased region" description="Polar residues" evidence="1">
    <location>
        <begin position="319"/>
        <end position="332"/>
    </location>
</feature>
<evidence type="ECO:0000256" key="1">
    <source>
        <dbReference type="SAM" id="MobiDB-lite"/>
    </source>
</evidence>
<dbReference type="EMBL" id="JAPEVA010000018">
    <property type="protein sequence ID" value="KAJ4407930.1"/>
    <property type="molecule type" value="Genomic_DNA"/>
</dbReference>
<reference evidence="3" key="1">
    <citation type="submission" date="2022-10" db="EMBL/GenBank/DDBJ databases">
        <title>Tapping the CABI collections for fungal endophytes: first genome assemblies for Collariella, Neodidymelliopsis, Ascochyta clinopodiicola, Didymella pomorum, Didymosphaeria variabile, Neocosmospora piperis and Neocucurbitaria cava.</title>
        <authorList>
            <person name="Hill R."/>
        </authorList>
    </citation>
    <scope>NUCLEOTIDE SEQUENCE</scope>
    <source>
        <strain evidence="3">IMI 355091</strain>
    </source>
</reference>
<evidence type="ECO:0000313" key="4">
    <source>
        <dbReference type="Proteomes" id="UP001140510"/>
    </source>
</evidence>
<gene>
    <name evidence="3" type="ORF">N0V91_003595</name>
</gene>
<evidence type="ECO:0000259" key="2">
    <source>
        <dbReference type="Pfam" id="PF08588"/>
    </source>
</evidence>
<dbReference type="Pfam" id="PF08588">
    <property type="entry name" value="Duc1"/>
    <property type="match status" value="1"/>
</dbReference>
<keyword evidence="4" id="KW-1185">Reference proteome</keyword>
<sequence length="430" mass="47437">MGLLGDSGAVVDPKARDKYLLQGPTYEPKTHSQVSVNSSEAQKVDNDLATSYLRVRIKDYHGLPKDAPENCQYFNHPLHTSDRYSIAWSFVPKRDISGTELVMGFDFSHPVRDRLPPGTKTAVKIATTVLDPGLYADPFSDEPYLYGPMLSSCFTLCVGGKVDEQSADEQLKQLDSENDGVVEEGAALSGESVRSGQSIPSAWKARRKFFLDQKELEKFTFEKGRLYHADFFNPHLDFSNFSLRLPGFSISVAKYVDEKTHHLRFVLKSRGSGEVVFVVFFKLLFGKELENTLKGKQEQAGTNGSDAHTVETEAEQGANKVTQEPRQKSMQRQLLGGNRAPSFQEPSGFPAPKSYTRDDESDSILGTAANTLAQSISAAFGAMGFGNSSDSENENGHDDKTPPKTHAKPLDELDKAAIEQQLRNQHSSSS</sequence>
<dbReference type="OrthoDB" id="2119945at2759"/>